<feature type="compositionally biased region" description="Acidic residues" evidence="11">
    <location>
        <begin position="200"/>
        <end position="220"/>
    </location>
</feature>
<dbReference type="GO" id="GO:0003677">
    <property type="term" value="F:DNA binding"/>
    <property type="evidence" value="ECO:0007669"/>
    <property type="project" value="UniProtKB-UniRule"/>
</dbReference>
<dbReference type="Ensembl" id="ENSDLAT00005069418.1">
    <property type="protein sequence ID" value="ENSDLAP00005074471.1"/>
    <property type="gene ID" value="ENSDLAG00005028683.1"/>
</dbReference>
<dbReference type="CDD" id="cd11458">
    <property type="entry name" value="bHLHzip_c-Myc"/>
    <property type="match status" value="1"/>
</dbReference>
<dbReference type="GO" id="GO:0005634">
    <property type="term" value="C:nucleus"/>
    <property type="evidence" value="ECO:0007669"/>
    <property type="project" value="UniProtKB-SubCell"/>
</dbReference>
<reference evidence="13" key="2">
    <citation type="submission" date="2025-09" db="UniProtKB">
        <authorList>
            <consortium name="Ensembl"/>
        </authorList>
    </citation>
    <scope>IDENTIFICATION</scope>
</reference>
<dbReference type="PRINTS" id="PR00044">
    <property type="entry name" value="LEUZIPPRMYC"/>
</dbReference>
<feature type="region of interest" description="Disordered" evidence="11">
    <location>
        <begin position="186"/>
        <end position="244"/>
    </location>
</feature>
<dbReference type="InterPro" id="IPR011598">
    <property type="entry name" value="bHLH_dom"/>
</dbReference>
<dbReference type="OMA" id="ATEFIME"/>
<dbReference type="PIRSF" id="PIRSF001705">
    <property type="entry name" value="Myc_protein"/>
    <property type="match status" value="1"/>
</dbReference>
<protein>
    <recommendedName>
        <fullName evidence="9">Transcriptional regulator</fullName>
    </recommendedName>
</protein>
<evidence type="ECO:0000256" key="8">
    <source>
        <dbReference type="ARBA" id="ARBA00025872"/>
    </source>
</evidence>
<proteinExistence type="predicted"/>
<dbReference type="PANTHER" id="PTHR45851">
    <property type="entry name" value="MYC PROTO-ONCOGENE"/>
    <property type="match status" value="1"/>
</dbReference>
<dbReference type="GeneTree" id="ENSGT00940000155285"/>
<dbReference type="AlphaFoldDB" id="A0A8P4G8I9"/>
<keyword evidence="5" id="KW-0010">Activator</keyword>
<evidence type="ECO:0000256" key="2">
    <source>
        <dbReference type="ARBA" id="ARBA00004123"/>
    </source>
</evidence>
<evidence type="ECO:0000313" key="14">
    <source>
        <dbReference type="Proteomes" id="UP000694389"/>
    </source>
</evidence>
<keyword evidence="14" id="KW-1185">Reference proteome</keyword>
<dbReference type="GeneID" id="127351027"/>
<evidence type="ECO:0000256" key="10">
    <source>
        <dbReference type="SAM" id="Coils"/>
    </source>
</evidence>
<feature type="compositionally biased region" description="Basic and acidic residues" evidence="11">
    <location>
        <begin position="223"/>
        <end position="235"/>
    </location>
</feature>
<evidence type="ECO:0000256" key="7">
    <source>
        <dbReference type="ARBA" id="ARBA00023242"/>
    </source>
</evidence>
<dbReference type="Proteomes" id="UP000694389">
    <property type="component" value="Unassembled WGS sequence"/>
</dbReference>
<keyword evidence="6" id="KW-0804">Transcription</keyword>
<dbReference type="Pfam" id="PF02344">
    <property type="entry name" value="Myc-LZ"/>
    <property type="match status" value="1"/>
</dbReference>
<sequence length="383" mass="42640">MPPVLTMSSGNYDYDYDSVQPCFFLDGEEEDFYLPPRSHLLPGPGEDIWKKFELLPTPPLSPSRSPSLCDVPLSAAEHLEAVSELLDEDCNPSAALLQSFIIQDCMWSSSFAAATKLEQVVSERLASLRARRDSSATSNTNAADEQVCSSQVNPRYLQDLHPAATDCIDPSVVFPYATPSGDAVASELCVDSPPLSSSDSESEEEEVEEEEVGEEDEEVDVVTVDKRKSPRRSDASGRPSASSLVLKRSHINVHQHNYAALQPPAAAAGHRQPAGKRLKQENAGRKCRSPRSDGEDGGDKRWTHNVLERQRRNELKMSFLALRDEVPAVADNEKAAKVVILKKATEFIAEIREDERRLLTTKDELRKRSRELKHRLELLRTLH</sequence>
<dbReference type="InterPro" id="IPR012682">
    <property type="entry name" value="Tscrpt_reg_Myc_N"/>
</dbReference>
<evidence type="ECO:0000256" key="4">
    <source>
        <dbReference type="ARBA" id="ARBA00023125"/>
    </source>
</evidence>
<dbReference type="OrthoDB" id="5964374at2759"/>
<dbReference type="GO" id="GO:0003700">
    <property type="term" value="F:DNA-binding transcription factor activity"/>
    <property type="evidence" value="ECO:0007669"/>
    <property type="project" value="InterPro"/>
</dbReference>
<dbReference type="RefSeq" id="XP_051234147.1">
    <property type="nucleotide sequence ID" value="XM_051378187.1"/>
</dbReference>
<dbReference type="SMART" id="SM00353">
    <property type="entry name" value="HLH"/>
    <property type="match status" value="1"/>
</dbReference>
<evidence type="ECO:0000256" key="5">
    <source>
        <dbReference type="ARBA" id="ARBA00023159"/>
    </source>
</evidence>
<comment type="subunit">
    <text evidence="8">Efficient DNA binding requires dimerization with another bHLH protein. Binds DNA as a heterodimer with MAX.</text>
</comment>
<dbReference type="PROSITE" id="PS50888">
    <property type="entry name" value="BHLH"/>
    <property type="match status" value="1"/>
</dbReference>
<keyword evidence="3" id="KW-0805">Transcription regulation</keyword>
<gene>
    <name evidence="13" type="primary">LOC127351027</name>
</gene>
<feature type="region of interest" description="Disordered" evidence="11">
    <location>
        <begin position="263"/>
        <end position="303"/>
    </location>
</feature>
<dbReference type="Pfam" id="PF00010">
    <property type="entry name" value="HLH"/>
    <property type="match status" value="1"/>
</dbReference>
<comment type="subcellular location">
    <subcellularLocation>
        <location evidence="2 9">Nucleus</location>
    </subcellularLocation>
</comment>
<accession>A0A8P4G8I9</accession>
<reference evidence="13" key="1">
    <citation type="submission" date="2025-08" db="UniProtKB">
        <authorList>
            <consortium name="Ensembl"/>
        </authorList>
    </citation>
    <scope>IDENTIFICATION</scope>
</reference>
<dbReference type="GO" id="GO:0046983">
    <property type="term" value="F:protein dimerization activity"/>
    <property type="evidence" value="ECO:0007669"/>
    <property type="project" value="InterPro"/>
</dbReference>
<dbReference type="InterPro" id="IPR050433">
    <property type="entry name" value="Myc_transcription_factors"/>
</dbReference>
<evidence type="ECO:0000256" key="6">
    <source>
        <dbReference type="ARBA" id="ARBA00023163"/>
    </source>
</evidence>
<evidence type="ECO:0000259" key="12">
    <source>
        <dbReference type="PROSITE" id="PS50888"/>
    </source>
</evidence>
<keyword evidence="4 9" id="KW-0238">DNA-binding</keyword>
<dbReference type="InterPro" id="IPR036638">
    <property type="entry name" value="HLH_DNA-bd_sf"/>
</dbReference>
<feature type="coiled-coil region" evidence="10">
    <location>
        <begin position="348"/>
        <end position="382"/>
    </location>
</feature>
<dbReference type="InterPro" id="IPR002418">
    <property type="entry name" value="Tscrpt_reg_Myc"/>
</dbReference>
<dbReference type="FunFam" id="4.10.280.10:FF:000019">
    <property type="entry name" value="Myc proto-oncogene protein"/>
    <property type="match status" value="1"/>
</dbReference>
<keyword evidence="10" id="KW-0175">Coiled coil</keyword>
<evidence type="ECO:0000256" key="3">
    <source>
        <dbReference type="ARBA" id="ARBA00023015"/>
    </source>
</evidence>
<dbReference type="Gene3D" id="4.10.280.10">
    <property type="entry name" value="Helix-loop-helix DNA-binding domain"/>
    <property type="match status" value="1"/>
</dbReference>
<dbReference type="InterPro" id="IPR003327">
    <property type="entry name" value="Myc-LZ"/>
</dbReference>
<feature type="domain" description="BHLH" evidence="12">
    <location>
        <begin position="299"/>
        <end position="351"/>
    </location>
</feature>
<comment type="function">
    <text evidence="1 9">Transcription factor that binds DNA in a non-specific manner, yet also specifically recognizes the core sequence 5'-CAC[GA]TG-3'. Activates the transcription of growth-related genes.</text>
</comment>
<keyword evidence="7 9" id="KW-0539">Nucleus</keyword>
<evidence type="ECO:0000313" key="13">
    <source>
        <dbReference type="Ensembl" id="ENSDLAP00005074471.1"/>
    </source>
</evidence>
<evidence type="ECO:0000256" key="9">
    <source>
        <dbReference type="PIRNR" id="PIRNR001705"/>
    </source>
</evidence>
<feature type="compositionally biased region" description="Basic and acidic residues" evidence="11">
    <location>
        <begin position="278"/>
        <end position="303"/>
    </location>
</feature>
<evidence type="ECO:0000256" key="1">
    <source>
        <dbReference type="ARBA" id="ARBA00003607"/>
    </source>
</evidence>
<evidence type="ECO:0000256" key="11">
    <source>
        <dbReference type="SAM" id="MobiDB-lite"/>
    </source>
</evidence>
<organism evidence="13 14">
    <name type="scientific">Dicentrarchus labrax</name>
    <name type="common">European seabass</name>
    <name type="synonym">Morone labrax</name>
    <dbReference type="NCBI Taxonomy" id="13489"/>
    <lineage>
        <taxon>Eukaryota</taxon>
        <taxon>Metazoa</taxon>
        <taxon>Chordata</taxon>
        <taxon>Craniata</taxon>
        <taxon>Vertebrata</taxon>
        <taxon>Euteleostomi</taxon>
        <taxon>Actinopterygii</taxon>
        <taxon>Neopterygii</taxon>
        <taxon>Teleostei</taxon>
        <taxon>Neoteleostei</taxon>
        <taxon>Acanthomorphata</taxon>
        <taxon>Eupercaria</taxon>
        <taxon>Moronidae</taxon>
        <taxon>Dicentrarchus</taxon>
    </lineage>
</organism>
<name>A0A8P4G8I9_DICLA</name>
<dbReference type="Pfam" id="PF01056">
    <property type="entry name" value="Myc_N"/>
    <property type="match status" value="1"/>
</dbReference>
<dbReference type="SUPFAM" id="SSF47459">
    <property type="entry name" value="HLH, helix-loop-helix DNA-binding domain"/>
    <property type="match status" value="1"/>
</dbReference>